<dbReference type="Proteomes" id="UP000225433">
    <property type="component" value="Unassembled WGS sequence"/>
</dbReference>
<organism evidence="3 5">
    <name type="scientific">Xenorhabdus hominickii</name>
    <dbReference type="NCBI Taxonomy" id="351679"/>
    <lineage>
        <taxon>Bacteria</taxon>
        <taxon>Pseudomonadati</taxon>
        <taxon>Pseudomonadota</taxon>
        <taxon>Gammaproteobacteria</taxon>
        <taxon>Enterobacterales</taxon>
        <taxon>Morganellaceae</taxon>
        <taxon>Xenorhabdus</taxon>
    </lineage>
</organism>
<dbReference type="RefSeq" id="WP_069318249.1">
    <property type="nucleotide sequence ID" value="NZ_CAWNQJ010000002.1"/>
</dbReference>
<dbReference type="KEGG" id="xho:A9255_20045"/>
<evidence type="ECO:0000313" key="5">
    <source>
        <dbReference type="Proteomes" id="UP000225433"/>
    </source>
</evidence>
<dbReference type="OrthoDB" id="6448096at2"/>
<feature type="transmembrane region" description="Helical" evidence="1">
    <location>
        <begin position="14"/>
        <end position="34"/>
    </location>
</feature>
<sequence length="154" mass="17538">MYRSHYDSGPSLEVTLFILIIIALVGLVIGFFIIRYASRANELLDVQKKALRELKIQTAILSGDIGSVIINSIYLDEIRKIQSADMLERGGSVSHPKILNVARIYNSFMAEIETKNLPIFSAKKAFESEIERISCELNERQKISFLNVYRENIK</sequence>
<evidence type="ECO:0000313" key="4">
    <source>
        <dbReference type="Proteomes" id="UP000094600"/>
    </source>
</evidence>
<evidence type="ECO:0000313" key="3">
    <source>
        <dbReference type="EMBL" id="PHM52208.1"/>
    </source>
</evidence>
<keyword evidence="1" id="KW-1133">Transmembrane helix</keyword>
<dbReference type="EMBL" id="NJAI01000010">
    <property type="protein sequence ID" value="PHM52208.1"/>
    <property type="molecule type" value="Genomic_DNA"/>
</dbReference>
<keyword evidence="1" id="KW-0472">Membrane</keyword>
<dbReference type="Proteomes" id="UP000094600">
    <property type="component" value="Chromosome"/>
</dbReference>
<dbReference type="STRING" id="351679.A9255_20045"/>
<evidence type="ECO:0000313" key="2">
    <source>
        <dbReference type="EMBL" id="AOM42633.1"/>
    </source>
</evidence>
<dbReference type="AlphaFoldDB" id="A0A2G0PZ26"/>
<evidence type="ECO:0000256" key="1">
    <source>
        <dbReference type="SAM" id="Phobius"/>
    </source>
</evidence>
<dbReference type="EMBL" id="CP016176">
    <property type="protein sequence ID" value="AOM42633.1"/>
    <property type="molecule type" value="Genomic_DNA"/>
</dbReference>
<name>A0A2G0PZ26_XENHO</name>
<reference evidence="3 5" key="2">
    <citation type="journal article" date="2017" name="Nat. Microbiol.">
        <title>Natural product diversity associated with the nematode symbionts Photorhabdus and Xenorhabdus.</title>
        <authorList>
            <person name="Tobias N.J."/>
            <person name="Wolff H."/>
            <person name="Djahanschiri B."/>
            <person name="Grundmann F."/>
            <person name="Kronenwerth M."/>
            <person name="Shi Y.M."/>
            <person name="Simonyi S."/>
            <person name="Grun P."/>
            <person name="Shapiro-Ilan D."/>
            <person name="Pidot S.J."/>
            <person name="Stinear T.P."/>
            <person name="Ebersberger I."/>
            <person name="Bode H.B."/>
        </authorList>
    </citation>
    <scope>NUCLEOTIDE SEQUENCE [LARGE SCALE GENOMIC DNA]</scope>
    <source>
        <strain evidence="3 5">DSM 17903</strain>
    </source>
</reference>
<keyword evidence="1" id="KW-0812">Transmembrane</keyword>
<reference evidence="2 4" key="1">
    <citation type="submission" date="2016-06" db="EMBL/GenBank/DDBJ databases">
        <title>Bacterial characters and pathogenicity of Xenorhabdus hominickii from an entomopathogenic nematode, Steinernema monticolum.</title>
        <authorList>
            <person name="Park Y."/>
            <person name="Kim Y."/>
        </authorList>
    </citation>
    <scope>NUCLEOTIDE SEQUENCE [LARGE SCALE GENOMIC DNA]</scope>
    <source>
        <strain evidence="2 4">ANU1</strain>
    </source>
</reference>
<protein>
    <submittedName>
        <fullName evidence="3">Uncharacterized protein</fullName>
    </submittedName>
</protein>
<keyword evidence="4" id="KW-1185">Reference proteome</keyword>
<proteinExistence type="predicted"/>
<gene>
    <name evidence="2" type="ORF">A9255_20045</name>
    <name evidence="3" type="ORF">Xhom_04587</name>
</gene>
<accession>A0A2G0PZ26</accession>